<gene>
    <name evidence="3" type="ORF">BDV96DRAFT_590856</name>
</gene>
<dbReference type="PROSITE" id="PS50297">
    <property type="entry name" value="ANK_REP_REGION"/>
    <property type="match status" value="1"/>
</dbReference>
<dbReference type="PROSITE" id="PS50088">
    <property type="entry name" value="ANK_REPEAT"/>
    <property type="match status" value="1"/>
</dbReference>
<dbReference type="Gene3D" id="1.25.40.20">
    <property type="entry name" value="Ankyrin repeat-containing domain"/>
    <property type="match status" value="1"/>
</dbReference>
<reference evidence="3" key="1">
    <citation type="journal article" date="2020" name="Stud. Mycol.">
        <title>101 Dothideomycetes genomes: a test case for predicting lifestyles and emergence of pathogens.</title>
        <authorList>
            <person name="Haridas S."/>
            <person name="Albert R."/>
            <person name="Binder M."/>
            <person name="Bloem J."/>
            <person name="Labutti K."/>
            <person name="Salamov A."/>
            <person name="Andreopoulos B."/>
            <person name="Baker S."/>
            <person name="Barry K."/>
            <person name="Bills G."/>
            <person name="Bluhm B."/>
            <person name="Cannon C."/>
            <person name="Castanera R."/>
            <person name="Culley D."/>
            <person name="Daum C."/>
            <person name="Ezra D."/>
            <person name="Gonzalez J."/>
            <person name="Henrissat B."/>
            <person name="Kuo A."/>
            <person name="Liang C."/>
            <person name="Lipzen A."/>
            <person name="Lutzoni F."/>
            <person name="Magnuson J."/>
            <person name="Mondo S."/>
            <person name="Nolan M."/>
            <person name="Ohm R."/>
            <person name="Pangilinan J."/>
            <person name="Park H.-J."/>
            <person name="Ramirez L."/>
            <person name="Alfaro M."/>
            <person name="Sun H."/>
            <person name="Tritt A."/>
            <person name="Yoshinaga Y."/>
            <person name="Zwiers L.-H."/>
            <person name="Turgeon B."/>
            <person name="Goodwin S."/>
            <person name="Spatafora J."/>
            <person name="Crous P."/>
            <person name="Grigoriev I."/>
        </authorList>
    </citation>
    <scope>NUCLEOTIDE SEQUENCE</scope>
    <source>
        <strain evidence="3">CBS 627.86</strain>
    </source>
</reference>
<feature type="region of interest" description="Disordered" evidence="2">
    <location>
        <begin position="136"/>
        <end position="158"/>
    </location>
</feature>
<dbReference type="EMBL" id="ML977361">
    <property type="protein sequence ID" value="KAF2106583.1"/>
    <property type="molecule type" value="Genomic_DNA"/>
</dbReference>
<proteinExistence type="predicted"/>
<evidence type="ECO:0000256" key="2">
    <source>
        <dbReference type="SAM" id="MobiDB-lite"/>
    </source>
</evidence>
<dbReference type="AlphaFoldDB" id="A0A6A5YHY4"/>
<feature type="compositionally biased region" description="Polar residues" evidence="2">
    <location>
        <begin position="1"/>
        <end position="15"/>
    </location>
</feature>
<dbReference type="SUPFAM" id="SSF48403">
    <property type="entry name" value="Ankyrin repeat"/>
    <property type="match status" value="1"/>
</dbReference>
<evidence type="ECO:0000313" key="3">
    <source>
        <dbReference type="EMBL" id="KAF2106583.1"/>
    </source>
</evidence>
<name>A0A6A5YHY4_9PLEO</name>
<dbReference type="InterPro" id="IPR002110">
    <property type="entry name" value="Ankyrin_rpt"/>
</dbReference>
<dbReference type="SMART" id="SM00248">
    <property type="entry name" value="ANK"/>
    <property type="match status" value="2"/>
</dbReference>
<dbReference type="InterPro" id="IPR036770">
    <property type="entry name" value="Ankyrin_rpt-contain_sf"/>
</dbReference>
<dbReference type="Pfam" id="PF12796">
    <property type="entry name" value="Ank_2"/>
    <property type="match status" value="1"/>
</dbReference>
<feature type="region of interest" description="Disordered" evidence="2">
    <location>
        <begin position="1"/>
        <end position="67"/>
    </location>
</feature>
<keyword evidence="1" id="KW-0040">ANK repeat</keyword>
<accession>A0A6A5YHY4</accession>
<evidence type="ECO:0000313" key="4">
    <source>
        <dbReference type="Proteomes" id="UP000799770"/>
    </source>
</evidence>
<keyword evidence="4" id="KW-1185">Reference proteome</keyword>
<feature type="compositionally biased region" description="Basic and acidic residues" evidence="2">
    <location>
        <begin position="43"/>
        <end position="57"/>
    </location>
</feature>
<protein>
    <submittedName>
        <fullName evidence="3">Uncharacterized protein</fullName>
    </submittedName>
</protein>
<feature type="repeat" description="ANK" evidence="1">
    <location>
        <begin position="271"/>
        <end position="297"/>
    </location>
</feature>
<dbReference type="OrthoDB" id="539213at2759"/>
<organism evidence="3 4">
    <name type="scientific">Lophiotrema nucula</name>
    <dbReference type="NCBI Taxonomy" id="690887"/>
    <lineage>
        <taxon>Eukaryota</taxon>
        <taxon>Fungi</taxon>
        <taxon>Dikarya</taxon>
        <taxon>Ascomycota</taxon>
        <taxon>Pezizomycotina</taxon>
        <taxon>Dothideomycetes</taxon>
        <taxon>Pleosporomycetidae</taxon>
        <taxon>Pleosporales</taxon>
        <taxon>Lophiotremataceae</taxon>
        <taxon>Lophiotrema</taxon>
    </lineage>
</organism>
<evidence type="ECO:0000256" key="1">
    <source>
        <dbReference type="PROSITE-ProRule" id="PRU00023"/>
    </source>
</evidence>
<dbReference type="Proteomes" id="UP000799770">
    <property type="component" value="Unassembled WGS sequence"/>
</dbReference>
<sequence>MYQSIRQSDRTSSVIGTAGSEDSPPPYSATEETPGFESTHSNDVADQRKRSAFDKHQTSLMRTKYSGPSKDSALVANDVMKNILKHSVEQAFEELIDSGTVQELMGRAISKETTFESTSVGNYGPDAVDIKPQRFTKTARSEVEPEEQDAPRTRRPSRSQVCHRVSSYGLAFGSFWSRTSTVQLDTQSDRSNGSFQTTTSFMFYPASWLGKFGMQGGVEVKVVDGWKFKFEPVRAVPESSAIFDLCRSGEVRAVQLLIEKGHASVFDMSPKGWTPLHFAAAEGHVELCASLIELGANRAALAYEGPSLNALSPVALFATLARNLSAAKKIEMLRLFVEHLDISEPNGDGWTVHAELKRTYNSENVPVSQNSITWLLRTTADEPFVSFGPYTIWTAVQHAVRAFVVHEQHDQILSRLLCSSGHALASVGSSHAAAFAHWFALRSSERELLPMVLDGGRFCQIRGFDWVDDDIQPSQFLKALPVIYAAWAVALPNGIDKVEELISLELDICMEQLGWTRDTFVELISKASRGLDPSGKRKDLDERSCSACGDLYGQDGYGLVQPARIRFTECFKTNHRWACDCNTYLHETEHADVVEKRYDSQDADDAESDVDEVFFDSKSDLDVGDYDIVEACDTRPDPFLDAALMLYRAQGRNWIGSYSTKEQLCATCFLRREEYIGENGIGTERNWPPMPLQFETFRAPVKDCTVEVDSN</sequence>